<organism evidence="1 2">
    <name type="scientific">Dentiradicibacter hellwigii</name>
    <dbReference type="NCBI Taxonomy" id="3149053"/>
    <lineage>
        <taxon>Bacteria</taxon>
        <taxon>Pseudomonadati</taxon>
        <taxon>Pseudomonadota</taxon>
        <taxon>Betaproteobacteria</taxon>
        <taxon>Rhodocyclales</taxon>
        <taxon>Rhodocyclaceae</taxon>
        <taxon>Dentiradicibacter</taxon>
    </lineage>
</organism>
<name>A0ABV4UCZ3_9RHOO</name>
<evidence type="ECO:0008006" key="3">
    <source>
        <dbReference type="Google" id="ProtNLM"/>
    </source>
</evidence>
<proteinExistence type="predicted"/>
<gene>
    <name evidence="1" type="ORF">ABCS64_01545</name>
</gene>
<evidence type="ECO:0000313" key="1">
    <source>
        <dbReference type="EMBL" id="MFA9949022.1"/>
    </source>
</evidence>
<evidence type="ECO:0000313" key="2">
    <source>
        <dbReference type="Proteomes" id="UP001574673"/>
    </source>
</evidence>
<dbReference type="RefSeq" id="WP_418890181.1">
    <property type="nucleotide sequence ID" value="NZ_JBEUWX010000001.1"/>
</dbReference>
<reference evidence="2" key="1">
    <citation type="submission" date="2024-06" db="EMBL/GenBank/DDBJ databases">
        <title>Radixoralia hellwigii gen. nov., sp nov., isolated from a root canal in the human oral cavity.</title>
        <authorList>
            <person name="Bartsch S."/>
            <person name="Wittmer A."/>
            <person name="Schulz A.-K."/>
            <person name="Neumann-Schaal M."/>
            <person name="Wolf J."/>
            <person name="Gronow S."/>
            <person name="Tennert C."/>
            <person name="Haecker G."/>
            <person name="Cieplik F."/>
            <person name="Al-Ahmad A."/>
        </authorList>
    </citation>
    <scope>NUCLEOTIDE SEQUENCE [LARGE SCALE GENOMIC DNA]</scope>
    <source>
        <strain evidence="2">Wk13</strain>
    </source>
</reference>
<dbReference type="EMBL" id="JBEUWX010000001">
    <property type="protein sequence ID" value="MFA9949022.1"/>
    <property type="molecule type" value="Genomic_DNA"/>
</dbReference>
<accession>A0ABV4UCZ3</accession>
<comment type="caution">
    <text evidence="1">The sequence shown here is derived from an EMBL/GenBank/DDBJ whole genome shotgun (WGS) entry which is preliminary data.</text>
</comment>
<protein>
    <recommendedName>
        <fullName evidence="3">Arc family DNA-binding protein</fullName>
    </recommendedName>
</protein>
<dbReference type="Proteomes" id="UP001574673">
    <property type="component" value="Unassembled WGS sequence"/>
</dbReference>
<sequence length="174" mass="19427">MAQMQTLSIRLPDEDFQWLLSARPETGKTPSEKLRALVAGSRQQDVERADPEMCAESMKGLVQALVNSVAVWERRSMRHSELVGAVLETVPQLMAILASSMPVSETAEAGETMAKELEAALAQQCFRLLTRILRAAVTSAPEVYERESIERYLPGIVEIMEIIATRREKERKNG</sequence>
<keyword evidence="2" id="KW-1185">Reference proteome</keyword>